<evidence type="ECO:0000256" key="7">
    <source>
        <dbReference type="PROSITE-ProRule" id="PRU00169"/>
    </source>
</evidence>
<keyword evidence="8" id="KW-1133">Transmembrane helix</keyword>
<evidence type="ECO:0000313" key="13">
    <source>
        <dbReference type="Proteomes" id="UP000632828"/>
    </source>
</evidence>
<dbReference type="PROSITE" id="PS50110">
    <property type="entry name" value="RESPONSE_REGULATORY"/>
    <property type="match status" value="1"/>
</dbReference>
<accession>A0A8J6UHL1</accession>
<keyword evidence="5" id="KW-0808">Transferase</keyword>
<evidence type="ECO:0000259" key="10">
    <source>
        <dbReference type="PROSITE" id="PS50110"/>
    </source>
</evidence>
<dbReference type="SUPFAM" id="SSF52172">
    <property type="entry name" value="CheY-like"/>
    <property type="match status" value="1"/>
</dbReference>
<dbReference type="InterPro" id="IPR033417">
    <property type="entry name" value="CHASE8"/>
</dbReference>
<gene>
    <name evidence="12" type="ORF">ICT70_02215</name>
</gene>
<dbReference type="SMART" id="SM00304">
    <property type="entry name" value="HAMP"/>
    <property type="match status" value="1"/>
</dbReference>
<dbReference type="GO" id="GO:0016020">
    <property type="term" value="C:membrane"/>
    <property type="evidence" value="ECO:0007669"/>
    <property type="project" value="UniProtKB-SubCell"/>
</dbReference>
<sequence length="664" mass="72975">MVRTQPEQSIKNKLVILLMLISVLLLLVFSLVVLTAEIFATRAALIQEIRVLAAAIGSSSRQALVLGQYQETEKFLAALTTQKHIHAAYLFNHQGEPVAEYLSHNKAAFTWRFLEKDFNASNKAHWTTATEEQIHSSLSHLGVFIPIFYTENRIGTIYVLSDLATLYGRLSGVALGTTLSLMLLFIFSWFLAGRLHKPVSEPLLNLAGVMEKISVQQDYSVRATKMSNDEIALLVDGLNHMLDQVEDYQRQQSRYQDHLELTVHQRTAELRTAVAELNKARQLADSANEAKSQFLSRMTHELRTPLIGVLGMNGLLQRTALTEYQRTLVDTVDSSGNDLLALISDVLDIARIEAGVIELEHHEIVPADMVAEVVALLKPQAQAKGVELIADIPTSALRRIRGDRARIRQIMMNLIGNAIKFTPKGTITVGLQLVSEQQELGQFIFIVKDTGIGMDEATSRRIFELFYQDKSLPSEGALGSGLGLPIVKQLVDLMGGNITVASRPGEGSCFTVELSLPLLEQIPSTKPVTKADVISPSSAPRVLYVGRHAAERQLLRLTLAVWQAVPVFVDNLQQAVAMCQRAHVVLLILDAAELTPGNLKELQALKNELPPCCLLGDYESADLITDPLLGYLEKPLNQTALRRIIDPLLVTSATASSVAAGKAG</sequence>
<protein>
    <recommendedName>
        <fullName evidence="3">histidine kinase</fullName>
        <ecNumber evidence="3">2.7.13.3</ecNumber>
    </recommendedName>
</protein>
<dbReference type="CDD" id="cd00082">
    <property type="entry name" value="HisKA"/>
    <property type="match status" value="1"/>
</dbReference>
<feature type="domain" description="Histidine kinase" evidence="9">
    <location>
        <begin position="297"/>
        <end position="518"/>
    </location>
</feature>
<evidence type="ECO:0000256" key="2">
    <source>
        <dbReference type="ARBA" id="ARBA00004370"/>
    </source>
</evidence>
<organism evidence="12 13">
    <name type="scientific">Pelovirga terrestris</name>
    <dbReference type="NCBI Taxonomy" id="2771352"/>
    <lineage>
        <taxon>Bacteria</taxon>
        <taxon>Pseudomonadati</taxon>
        <taxon>Thermodesulfobacteriota</taxon>
        <taxon>Desulfuromonadia</taxon>
        <taxon>Geobacterales</taxon>
        <taxon>Geobacteraceae</taxon>
        <taxon>Pelovirga</taxon>
    </lineage>
</organism>
<dbReference type="InterPro" id="IPR003661">
    <property type="entry name" value="HisK_dim/P_dom"/>
</dbReference>
<feature type="transmembrane region" description="Helical" evidence="8">
    <location>
        <begin position="14"/>
        <end position="40"/>
    </location>
</feature>
<dbReference type="Pfam" id="PF00672">
    <property type="entry name" value="HAMP"/>
    <property type="match status" value="1"/>
</dbReference>
<dbReference type="EMBL" id="JACWUN010000002">
    <property type="protein sequence ID" value="MBD1399480.1"/>
    <property type="molecule type" value="Genomic_DNA"/>
</dbReference>
<feature type="modified residue" description="4-aspartylphosphate" evidence="7">
    <location>
        <position position="590"/>
    </location>
</feature>
<evidence type="ECO:0000256" key="3">
    <source>
        <dbReference type="ARBA" id="ARBA00012438"/>
    </source>
</evidence>
<comment type="caution">
    <text evidence="12">The sequence shown here is derived from an EMBL/GenBank/DDBJ whole genome shotgun (WGS) entry which is preliminary data.</text>
</comment>
<dbReference type="EC" id="2.7.13.3" evidence="3"/>
<dbReference type="SUPFAM" id="SSF55874">
    <property type="entry name" value="ATPase domain of HSP90 chaperone/DNA topoisomerase II/histidine kinase"/>
    <property type="match status" value="1"/>
</dbReference>
<evidence type="ECO:0000259" key="9">
    <source>
        <dbReference type="PROSITE" id="PS50109"/>
    </source>
</evidence>
<feature type="domain" description="HAMP" evidence="11">
    <location>
        <begin position="197"/>
        <end position="250"/>
    </location>
</feature>
<comment type="catalytic activity">
    <reaction evidence="1">
        <text>ATP + protein L-histidine = ADP + protein N-phospho-L-histidine.</text>
        <dbReference type="EC" id="2.7.13.3"/>
    </reaction>
</comment>
<dbReference type="InterPro" id="IPR004358">
    <property type="entry name" value="Sig_transdc_His_kin-like_C"/>
</dbReference>
<proteinExistence type="predicted"/>
<dbReference type="Pfam" id="PF00512">
    <property type="entry name" value="HisKA"/>
    <property type="match status" value="1"/>
</dbReference>
<evidence type="ECO:0000313" key="12">
    <source>
        <dbReference type="EMBL" id="MBD1399480.1"/>
    </source>
</evidence>
<dbReference type="InterPro" id="IPR003660">
    <property type="entry name" value="HAMP_dom"/>
</dbReference>
<dbReference type="PRINTS" id="PR00344">
    <property type="entry name" value="BCTRLSENSOR"/>
</dbReference>
<evidence type="ECO:0000256" key="4">
    <source>
        <dbReference type="ARBA" id="ARBA00022553"/>
    </source>
</evidence>
<dbReference type="InterPro" id="IPR036097">
    <property type="entry name" value="HisK_dim/P_sf"/>
</dbReference>
<evidence type="ECO:0000256" key="8">
    <source>
        <dbReference type="SAM" id="Phobius"/>
    </source>
</evidence>
<dbReference type="PROSITE" id="PS50109">
    <property type="entry name" value="HIS_KIN"/>
    <property type="match status" value="1"/>
</dbReference>
<dbReference type="InterPro" id="IPR001789">
    <property type="entry name" value="Sig_transdc_resp-reg_receiver"/>
</dbReference>
<dbReference type="AlphaFoldDB" id="A0A8J6UHL1"/>
<dbReference type="Gene3D" id="1.10.287.130">
    <property type="match status" value="1"/>
</dbReference>
<dbReference type="Gene3D" id="6.10.340.10">
    <property type="match status" value="1"/>
</dbReference>
<feature type="transmembrane region" description="Helical" evidence="8">
    <location>
        <begin position="170"/>
        <end position="192"/>
    </location>
</feature>
<dbReference type="InterPro" id="IPR036890">
    <property type="entry name" value="HATPase_C_sf"/>
</dbReference>
<dbReference type="SUPFAM" id="SSF47384">
    <property type="entry name" value="Homodimeric domain of signal transducing histidine kinase"/>
    <property type="match status" value="1"/>
</dbReference>
<evidence type="ECO:0000256" key="6">
    <source>
        <dbReference type="ARBA" id="ARBA00022777"/>
    </source>
</evidence>
<reference evidence="12" key="1">
    <citation type="submission" date="2020-09" db="EMBL/GenBank/DDBJ databases">
        <title>Pelobacter alkaliphilus sp. nov., a novel anaerobic arsenate-reducing bacterium from terrestrial mud volcano.</title>
        <authorList>
            <person name="Khomyakova M.A."/>
            <person name="Merkel A.Y."/>
            <person name="Slobodkin A.I."/>
        </authorList>
    </citation>
    <scope>NUCLEOTIDE SEQUENCE</scope>
    <source>
        <strain evidence="12">M08fum</strain>
    </source>
</reference>
<dbReference type="GO" id="GO:0000155">
    <property type="term" value="F:phosphorelay sensor kinase activity"/>
    <property type="evidence" value="ECO:0007669"/>
    <property type="project" value="InterPro"/>
</dbReference>
<dbReference type="Gene3D" id="3.30.565.10">
    <property type="entry name" value="Histidine kinase-like ATPase, C-terminal domain"/>
    <property type="match status" value="1"/>
</dbReference>
<evidence type="ECO:0000256" key="5">
    <source>
        <dbReference type="ARBA" id="ARBA00022679"/>
    </source>
</evidence>
<dbReference type="FunFam" id="3.30.565.10:FF:000010">
    <property type="entry name" value="Sensor histidine kinase RcsC"/>
    <property type="match status" value="1"/>
</dbReference>
<dbReference type="Pfam" id="PF02518">
    <property type="entry name" value="HATPase_c"/>
    <property type="match status" value="1"/>
</dbReference>
<dbReference type="Proteomes" id="UP000632828">
    <property type="component" value="Unassembled WGS sequence"/>
</dbReference>
<dbReference type="SMART" id="SM00388">
    <property type="entry name" value="HisKA"/>
    <property type="match status" value="1"/>
</dbReference>
<dbReference type="CDD" id="cd06225">
    <property type="entry name" value="HAMP"/>
    <property type="match status" value="1"/>
</dbReference>
<keyword evidence="8" id="KW-0812">Transmembrane</keyword>
<dbReference type="InterPro" id="IPR005467">
    <property type="entry name" value="His_kinase_dom"/>
</dbReference>
<dbReference type="InterPro" id="IPR003594">
    <property type="entry name" value="HATPase_dom"/>
</dbReference>
<keyword evidence="13" id="KW-1185">Reference proteome</keyword>
<evidence type="ECO:0000259" key="11">
    <source>
        <dbReference type="PROSITE" id="PS50885"/>
    </source>
</evidence>
<dbReference type="RefSeq" id="WP_191153755.1">
    <property type="nucleotide sequence ID" value="NZ_JACWUN010000002.1"/>
</dbReference>
<dbReference type="PANTHER" id="PTHR45339">
    <property type="entry name" value="HYBRID SIGNAL TRANSDUCTION HISTIDINE KINASE J"/>
    <property type="match status" value="1"/>
</dbReference>
<dbReference type="SMART" id="SM00387">
    <property type="entry name" value="HATPase_c"/>
    <property type="match status" value="1"/>
</dbReference>
<feature type="domain" description="Response regulatory" evidence="10">
    <location>
        <begin position="541"/>
        <end position="649"/>
    </location>
</feature>
<dbReference type="PROSITE" id="PS50885">
    <property type="entry name" value="HAMP"/>
    <property type="match status" value="1"/>
</dbReference>
<dbReference type="Pfam" id="PF17152">
    <property type="entry name" value="CHASE8"/>
    <property type="match status" value="1"/>
</dbReference>
<dbReference type="SUPFAM" id="SSF158472">
    <property type="entry name" value="HAMP domain-like"/>
    <property type="match status" value="1"/>
</dbReference>
<comment type="subcellular location">
    <subcellularLocation>
        <location evidence="2">Membrane</location>
    </subcellularLocation>
</comment>
<evidence type="ECO:0000256" key="1">
    <source>
        <dbReference type="ARBA" id="ARBA00000085"/>
    </source>
</evidence>
<dbReference type="CDD" id="cd16922">
    <property type="entry name" value="HATPase_EvgS-ArcB-TorS-like"/>
    <property type="match status" value="1"/>
</dbReference>
<keyword evidence="8" id="KW-0472">Membrane</keyword>
<dbReference type="PANTHER" id="PTHR45339:SF3">
    <property type="entry name" value="HISTIDINE KINASE"/>
    <property type="match status" value="1"/>
</dbReference>
<keyword evidence="4 7" id="KW-0597">Phosphoprotein</keyword>
<name>A0A8J6UHL1_9BACT</name>
<keyword evidence="6" id="KW-0418">Kinase</keyword>
<dbReference type="InterPro" id="IPR011006">
    <property type="entry name" value="CheY-like_superfamily"/>
</dbReference>